<evidence type="ECO:0000256" key="5">
    <source>
        <dbReference type="ARBA" id="ARBA00022552"/>
    </source>
</evidence>
<accession>A0A1X2H2T5</accession>
<feature type="region of interest" description="Disordered" evidence="9">
    <location>
        <begin position="32"/>
        <end position="72"/>
    </location>
</feature>
<keyword evidence="4 8" id="KW-0690">Ribosome biogenesis</keyword>
<reference evidence="10 11" key="1">
    <citation type="submission" date="2016-07" db="EMBL/GenBank/DDBJ databases">
        <title>Pervasive Adenine N6-methylation of Active Genes in Fungi.</title>
        <authorList>
            <consortium name="DOE Joint Genome Institute"/>
            <person name="Mondo S.J."/>
            <person name="Dannebaum R.O."/>
            <person name="Kuo R.C."/>
            <person name="Labutti K."/>
            <person name="Haridas S."/>
            <person name="Kuo A."/>
            <person name="Salamov A."/>
            <person name="Ahrendt S.R."/>
            <person name="Lipzen A."/>
            <person name="Sullivan W."/>
            <person name="Andreopoulos W.B."/>
            <person name="Clum A."/>
            <person name="Lindquist E."/>
            <person name="Daum C."/>
            <person name="Ramamoorthy G.K."/>
            <person name="Gryganskyi A."/>
            <person name="Culley D."/>
            <person name="Magnuson J.K."/>
            <person name="James T.Y."/>
            <person name="O'Malley M.A."/>
            <person name="Stajich J.E."/>
            <person name="Spatafora J.W."/>
            <person name="Visel A."/>
            <person name="Grigoriev I.V."/>
        </authorList>
    </citation>
    <scope>NUCLEOTIDE SEQUENCE [LARGE SCALE GENOMIC DNA]</scope>
    <source>
        <strain evidence="10 11">NRRL 2496</strain>
    </source>
</reference>
<evidence type="ECO:0000256" key="7">
    <source>
        <dbReference type="ARBA" id="ARBA00023242"/>
    </source>
</evidence>
<keyword evidence="11" id="KW-1185">Reference proteome</keyword>
<dbReference type="InParanoid" id="A0A1X2H2T5"/>
<evidence type="ECO:0000256" key="1">
    <source>
        <dbReference type="ARBA" id="ARBA00004090"/>
    </source>
</evidence>
<dbReference type="Proteomes" id="UP000242180">
    <property type="component" value="Unassembled WGS sequence"/>
</dbReference>
<evidence type="ECO:0000256" key="3">
    <source>
        <dbReference type="ARBA" id="ARBA00007869"/>
    </source>
</evidence>
<dbReference type="InterPro" id="IPR005579">
    <property type="entry name" value="Cgr1-like"/>
</dbReference>
<evidence type="ECO:0000313" key="11">
    <source>
        <dbReference type="Proteomes" id="UP000242180"/>
    </source>
</evidence>
<dbReference type="GO" id="GO:0006364">
    <property type="term" value="P:rRNA processing"/>
    <property type="evidence" value="ECO:0007669"/>
    <property type="project" value="UniProtKB-UniRule"/>
</dbReference>
<name>A0A1X2H2T5_SYNRA</name>
<dbReference type="OrthoDB" id="277961at2759"/>
<evidence type="ECO:0000256" key="4">
    <source>
        <dbReference type="ARBA" id="ARBA00022517"/>
    </source>
</evidence>
<comment type="caution">
    <text evidence="10">The sequence shown here is derived from an EMBL/GenBank/DDBJ whole genome shotgun (WGS) entry which is preliminary data.</text>
</comment>
<gene>
    <name evidence="10" type="ORF">BCR43DRAFT_445534</name>
</gene>
<keyword evidence="5 8" id="KW-0698">rRNA processing</keyword>
<comment type="similarity">
    <text evidence="3 8">Belongs to the CGR1 family.</text>
</comment>
<protein>
    <recommendedName>
        <fullName evidence="8">rRNA-processing protein</fullName>
    </recommendedName>
</protein>
<evidence type="ECO:0000256" key="9">
    <source>
        <dbReference type="SAM" id="MobiDB-lite"/>
    </source>
</evidence>
<organism evidence="10 11">
    <name type="scientific">Syncephalastrum racemosum</name>
    <name type="common">Filamentous fungus</name>
    <dbReference type="NCBI Taxonomy" id="13706"/>
    <lineage>
        <taxon>Eukaryota</taxon>
        <taxon>Fungi</taxon>
        <taxon>Fungi incertae sedis</taxon>
        <taxon>Mucoromycota</taxon>
        <taxon>Mucoromycotina</taxon>
        <taxon>Mucoromycetes</taxon>
        <taxon>Mucorales</taxon>
        <taxon>Syncephalastraceae</taxon>
        <taxon>Syncephalastrum</taxon>
    </lineage>
</organism>
<dbReference type="OMA" id="RTWAQRS"/>
<dbReference type="AlphaFoldDB" id="A0A1X2H2T5"/>
<sequence>MAEIPKSEAPLDLKEAVAGVVDLQHKRVSGKSWKLQKTPTVRAQKTKHLRRTWAQRSEERAKQEAVKAREREMKDEIQAEKDVRYL</sequence>
<evidence type="ECO:0000256" key="2">
    <source>
        <dbReference type="ARBA" id="ARBA00004604"/>
    </source>
</evidence>
<dbReference type="Pfam" id="PF03879">
    <property type="entry name" value="Cgr1"/>
    <property type="match status" value="1"/>
</dbReference>
<keyword evidence="6" id="KW-0175">Coiled coil</keyword>
<dbReference type="GO" id="GO:0005730">
    <property type="term" value="C:nucleolus"/>
    <property type="evidence" value="ECO:0007669"/>
    <property type="project" value="UniProtKB-SubCell"/>
</dbReference>
<evidence type="ECO:0000313" key="10">
    <source>
        <dbReference type="EMBL" id="ORY92104.1"/>
    </source>
</evidence>
<comment type="subcellular location">
    <subcellularLocation>
        <location evidence="2 8">Nucleus</location>
        <location evidence="2 8">Nucleolus</location>
    </subcellularLocation>
</comment>
<keyword evidence="7 8" id="KW-0539">Nucleus</keyword>
<feature type="compositionally biased region" description="Basic and acidic residues" evidence="9">
    <location>
        <begin position="56"/>
        <end position="72"/>
    </location>
</feature>
<feature type="compositionally biased region" description="Basic residues" evidence="9">
    <location>
        <begin position="44"/>
        <end position="53"/>
    </location>
</feature>
<dbReference type="EMBL" id="MCGN01000010">
    <property type="protein sequence ID" value="ORY92104.1"/>
    <property type="molecule type" value="Genomic_DNA"/>
</dbReference>
<evidence type="ECO:0000256" key="8">
    <source>
        <dbReference type="RuleBase" id="RU363084"/>
    </source>
</evidence>
<comment type="function">
    <text evidence="1 8">Involved in nucleolar integrity and required for processing of the pre-rRNA for the 60S ribosome subunit.</text>
</comment>
<proteinExistence type="inferred from homology"/>
<evidence type="ECO:0000256" key="6">
    <source>
        <dbReference type="ARBA" id="ARBA00023054"/>
    </source>
</evidence>